<name>A0A9X9M183_GULGU</name>
<dbReference type="Proteomes" id="UP000269945">
    <property type="component" value="Unassembled WGS sequence"/>
</dbReference>
<feature type="non-terminal residue" evidence="2">
    <location>
        <position position="1"/>
    </location>
</feature>
<protein>
    <submittedName>
        <fullName evidence="2">Uncharacterized protein</fullName>
    </submittedName>
</protein>
<gene>
    <name evidence="2" type="ORF">BN2614_LOCUS2</name>
</gene>
<dbReference type="EMBL" id="CYRY02035941">
    <property type="protein sequence ID" value="VCX15777.1"/>
    <property type="molecule type" value="Genomic_DNA"/>
</dbReference>
<accession>A0A9X9M183</accession>
<dbReference type="AlphaFoldDB" id="A0A9X9M183"/>
<evidence type="ECO:0000256" key="1">
    <source>
        <dbReference type="SAM" id="MobiDB-lite"/>
    </source>
</evidence>
<feature type="region of interest" description="Disordered" evidence="1">
    <location>
        <begin position="1"/>
        <end position="23"/>
    </location>
</feature>
<evidence type="ECO:0000313" key="2">
    <source>
        <dbReference type="EMBL" id="VCX15777.1"/>
    </source>
</evidence>
<comment type="caution">
    <text evidence="2">The sequence shown here is derived from an EMBL/GenBank/DDBJ whole genome shotgun (WGS) entry which is preliminary data.</text>
</comment>
<keyword evidence="3" id="KW-1185">Reference proteome</keyword>
<reference evidence="2 3" key="1">
    <citation type="submission" date="2018-10" db="EMBL/GenBank/DDBJ databases">
        <authorList>
            <person name="Ekblom R."/>
            <person name="Jareborg N."/>
        </authorList>
    </citation>
    <scope>NUCLEOTIDE SEQUENCE [LARGE SCALE GENOMIC DNA]</scope>
    <source>
        <tissue evidence="2">Muscle</tissue>
    </source>
</reference>
<evidence type="ECO:0000313" key="3">
    <source>
        <dbReference type="Proteomes" id="UP000269945"/>
    </source>
</evidence>
<proteinExistence type="predicted"/>
<organism evidence="2 3">
    <name type="scientific">Gulo gulo</name>
    <name type="common">Wolverine</name>
    <name type="synonym">Gluton</name>
    <dbReference type="NCBI Taxonomy" id="48420"/>
    <lineage>
        <taxon>Eukaryota</taxon>
        <taxon>Metazoa</taxon>
        <taxon>Chordata</taxon>
        <taxon>Craniata</taxon>
        <taxon>Vertebrata</taxon>
        <taxon>Euteleostomi</taxon>
        <taxon>Mammalia</taxon>
        <taxon>Eutheria</taxon>
        <taxon>Laurasiatheria</taxon>
        <taxon>Carnivora</taxon>
        <taxon>Caniformia</taxon>
        <taxon>Musteloidea</taxon>
        <taxon>Mustelidae</taxon>
        <taxon>Guloninae</taxon>
        <taxon>Gulo</taxon>
    </lineage>
</organism>
<sequence>NVDITREGPQGSPAEGHQSHQCRSQSPCKEEALRGQMVSTTPELATVCPVCTICSCVLSTVKDVATGLPFRNEVWVHSLPHQCRCSGEWFSC</sequence>